<keyword evidence="3" id="KW-1185">Reference proteome</keyword>
<accession>A0ABQ9TA75</accession>
<feature type="region of interest" description="Disordered" evidence="1">
    <location>
        <begin position="126"/>
        <end position="158"/>
    </location>
</feature>
<name>A0ABQ9TA75_SAGOE</name>
<dbReference type="EMBL" id="JASSZA010000411">
    <property type="protein sequence ID" value="KAK2081097.1"/>
    <property type="molecule type" value="Genomic_DNA"/>
</dbReference>
<feature type="region of interest" description="Disordered" evidence="1">
    <location>
        <begin position="18"/>
        <end position="54"/>
    </location>
</feature>
<organism evidence="2 3">
    <name type="scientific">Saguinus oedipus</name>
    <name type="common">Cotton-top tamarin</name>
    <name type="synonym">Oedipomidas oedipus</name>
    <dbReference type="NCBI Taxonomy" id="9490"/>
    <lineage>
        <taxon>Eukaryota</taxon>
        <taxon>Metazoa</taxon>
        <taxon>Chordata</taxon>
        <taxon>Craniata</taxon>
        <taxon>Vertebrata</taxon>
        <taxon>Euteleostomi</taxon>
        <taxon>Mammalia</taxon>
        <taxon>Eutheria</taxon>
        <taxon>Euarchontoglires</taxon>
        <taxon>Primates</taxon>
        <taxon>Haplorrhini</taxon>
        <taxon>Platyrrhini</taxon>
        <taxon>Cebidae</taxon>
        <taxon>Callitrichinae</taxon>
        <taxon>Saguinus</taxon>
    </lineage>
</organism>
<comment type="caution">
    <text evidence="2">The sequence shown here is derived from an EMBL/GenBank/DDBJ whole genome shotgun (WGS) entry which is preliminary data.</text>
</comment>
<feature type="compositionally biased region" description="Basic and acidic residues" evidence="1">
    <location>
        <begin position="25"/>
        <end position="43"/>
    </location>
</feature>
<evidence type="ECO:0000256" key="1">
    <source>
        <dbReference type="SAM" id="MobiDB-lite"/>
    </source>
</evidence>
<evidence type="ECO:0000313" key="2">
    <source>
        <dbReference type="EMBL" id="KAK2081097.1"/>
    </source>
</evidence>
<reference evidence="2 3" key="1">
    <citation type="submission" date="2023-05" db="EMBL/GenBank/DDBJ databases">
        <title>B98-5 Cell Line De Novo Hybrid Assembly: An Optical Mapping Approach.</title>
        <authorList>
            <person name="Kananen K."/>
            <person name="Auerbach J.A."/>
            <person name="Kautto E."/>
            <person name="Blachly J.S."/>
        </authorList>
    </citation>
    <scope>NUCLEOTIDE SEQUENCE [LARGE SCALE GENOMIC DNA]</scope>
    <source>
        <strain evidence="2">B95-8</strain>
        <tissue evidence="2">Cell line</tissue>
    </source>
</reference>
<protein>
    <submittedName>
        <fullName evidence="2">Uncharacterized protein</fullName>
    </submittedName>
</protein>
<gene>
    <name evidence="2" type="ORF">P7K49_040212</name>
</gene>
<sequence length="172" mass="18372">MRSTGWSRLWGYKRLLPPQVPPQRLPRDGDSSCHPRDGCRLEEAGPALGSGSRPGLHRAYRYVLSPGPSTSPRWCGAEWASGSSIFALGSGRLPVPWTAPSSMASAVVPATNKQFPPCGVGKGPLGFRDIEAGSPPEVGKRELRSQASPPRLDFCIPPQQAAAPEDLVRVGH</sequence>
<dbReference type="Proteomes" id="UP001266305">
    <property type="component" value="Unassembled WGS sequence"/>
</dbReference>
<proteinExistence type="predicted"/>
<evidence type="ECO:0000313" key="3">
    <source>
        <dbReference type="Proteomes" id="UP001266305"/>
    </source>
</evidence>